<keyword evidence="2" id="KW-0378">Hydrolase</keyword>
<comment type="caution">
    <text evidence="2">The sequence shown here is derived from an EMBL/GenBank/DDBJ whole genome shotgun (WGS) entry which is preliminary data.</text>
</comment>
<dbReference type="OrthoDB" id="9779853at2"/>
<evidence type="ECO:0000313" key="2">
    <source>
        <dbReference type="EMBL" id="CDI01516.1"/>
    </source>
</evidence>
<keyword evidence="3" id="KW-1185">Reference proteome</keyword>
<reference evidence="2" key="2">
    <citation type="submission" date="2014-03" db="EMBL/GenBank/DDBJ databases">
        <title>Candidatus Competibacter-lineage genomes retrieved from metagenomes reveal functional metabolic diversity.</title>
        <authorList>
            <person name="McIlroy S.J."/>
            <person name="Albertsen M."/>
            <person name="Andresen E.K."/>
            <person name="Saunders A.M."/>
            <person name="Kristiansen R."/>
            <person name="Stokholm-Bjerregaard M."/>
            <person name="Nielsen K.L."/>
            <person name="Nielsen P.H."/>
        </authorList>
    </citation>
    <scope>NUCLEOTIDE SEQUENCE</scope>
    <source>
        <strain evidence="2">Run_A_D11</strain>
    </source>
</reference>
<dbReference type="EMBL" id="CBTJ020000020">
    <property type="protein sequence ID" value="CDI01516.1"/>
    <property type="molecule type" value="Genomic_DNA"/>
</dbReference>
<proteinExistence type="predicted"/>
<name>W6M228_9GAMM</name>
<dbReference type="PANTHER" id="PTHR43689:SF8">
    <property type="entry name" value="ALPHA_BETA-HYDROLASES SUPERFAMILY PROTEIN"/>
    <property type="match status" value="1"/>
</dbReference>
<protein>
    <submittedName>
        <fullName evidence="2">Hydrolase (Alpha/beta hydrolase superfamily)</fullName>
        <ecNumber evidence="2">3.-.-.-</ecNumber>
    </submittedName>
</protein>
<dbReference type="Proteomes" id="UP000035760">
    <property type="component" value="Unassembled WGS sequence"/>
</dbReference>
<organism evidence="2 3">
    <name type="scientific">Candidatus Competibacter denitrificans Run_A_D11</name>
    <dbReference type="NCBI Taxonomy" id="1400863"/>
    <lineage>
        <taxon>Bacteria</taxon>
        <taxon>Pseudomonadati</taxon>
        <taxon>Pseudomonadota</taxon>
        <taxon>Gammaproteobacteria</taxon>
        <taxon>Candidatus Competibacteraceae</taxon>
        <taxon>Candidatus Competibacter</taxon>
    </lineage>
</organism>
<accession>W6M228</accession>
<dbReference type="Gene3D" id="3.40.50.1820">
    <property type="entry name" value="alpha/beta hydrolase"/>
    <property type="match status" value="1"/>
</dbReference>
<dbReference type="STRING" id="1400863.BN873_150304"/>
<dbReference type="PANTHER" id="PTHR43689">
    <property type="entry name" value="HYDROLASE"/>
    <property type="match status" value="1"/>
</dbReference>
<sequence length="271" mass="29962">MSAHLKRHRFDLQAAGRRLHAERLTPPQATNGPTLVFLHEGLGSIGQWRDFPARLCTLTRLPGLVYERWGFGHSEPLAGPRPKDYLNLEAEESLPEVLAACDITDPPILFGHSDGASIALLFAAAYPERVCAVISEAAHVFIEEICLAGIRETRSAYEQGDLLSKGLQRYHGAKTDSMFRGWCDTWLRADFRDWNMEQALRRIVCPTLIIQGADDEYGTRAQVDAIAEGVAGPKDIVWLSGCAHVPHYQAPDSVLAVTTDFIERVCATLQG</sequence>
<evidence type="ECO:0000259" key="1">
    <source>
        <dbReference type="Pfam" id="PF12697"/>
    </source>
</evidence>
<evidence type="ECO:0000313" key="3">
    <source>
        <dbReference type="Proteomes" id="UP000035760"/>
    </source>
</evidence>
<feature type="domain" description="AB hydrolase-1" evidence="1">
    <location>
        <begin position="35"/>
        <end position="256"/>
    </location>
</feature>
<dbReference type="EC" id="3.-.-.-" evidence="2"/>
<dbReference type="InterPro" id="IPR000073">
    <property type="entry name" value="AB_hydrolase_1"/>
</dbReference>
<gene>
    <name evidence="2" type="ORF">BN873_150304</name>
</gene>
<reference evidence="2" key="1">
    <citation type="submission" date="2013-07" db="EMBL/GenBank/DDBJ databases">
        <authorList>
            <person name="McIlroy S."/>
        </authorList>
    </citation>
    <scope>NUCLEOTIDE SEQUENCE [LARGE SCALE GENOMIC DNA]</scope>
    <source>
        <strain evidence="2">Run_A_D11</strain>
    </source>
</reference>
<dbReference type="RefSeq" id="WP_048670656.1">
    <property type="nucleotide sequence ID" value="NZ_CBTJ020000020.1"/>
</dbReference>
<dbReference type="Pfam" id="PF12697">
    <property type="entry name" value="Abhydrolase_6"/>
    <property type="match status" value="1"/>
</dbReference>
<dbReference type="SUPFAM" id="SSF53474">
    <property type="entry name" value="alpha/beta-Hydrolases"/>
    <property type="match status" value="1"/>
</dbReference>
<dbReference type="GO" id="GO:0016787">
    <property type="term" value="F:hydrolase activity"/>
    <property type="evidence" value="ECO:0007669"/>
    <property type="project" value="UniProtKB-KW"/>
</dbReference>
<dbReference type="AlphaFoldDB" id="W6M228"/>
<dbReference type="InterPro" id="IPR029058">
    <property type="entry name" value="AB_hydrolase_fold"/>
</dbReference>